<feature type="chain" id="PRO_5012019989" evidence="2">
    <location>
        <begin position="20"/>
        <end position="69"/>
    </location>
</feature>
<name>A0A2A4CSM5_9RHOB</name>
<keyword evidence="1" id="KW-0812">Transmembrane</keyword>
<keyword evidence="1" id="KW-0472">Membrane</keyword>
<feature type="transmembrane region" description="Helical" evidence="1">
    <location>
        <begin position="35"/>
        <end position="56"/>
    </location>
</feature>
<dbReference type="AlphaFoldDB" id="A0A2A4CSM5"/>
<keyword evidence="2" id="KW-0732">Signal</keyword>
<organism evidence="3 4">
    <name type="scientific">Pseudothioclava arenosa</name>
    <dbReference type="NCBI Taxonomy" id="1795308"/>
    <lineage>
        <taxon>Bacteria</taxon>
        <taxon>Pseudomonadati</taxon>
        <taxon>Pseudomonadota</taxon>
        <taxon>Alphaproteobacteria</taxon>
        <taxon>Rhodobacterales</taxon>
        <taxon>Paracoccaceae</taxon>
        <taxon>Pseudothioclava</taxon>
    </lineage>
</organism>
<accession>A0A2A4CSM5</accession>
<sequence>MKKLALFAAFLPSAALAHADHSHEALSAEHMMASPFHIGLTLAAIVGVGVVARILWREARAERERSTRK</sequence>
<evidence type="ECO:0000313" key="3">
    <source>
        <dbReference type="EMBL" id="PCD77094.1"/>
    </source>
</evidence>
<comment type="caution">
    <text evidence="3">The sequence shown here is derived from an EMBL/GenBank/DDBJ whole genome shotgun (WGS) entry which is preliminary data.</text>
</comment>
<evidence type="ECO:0000256" key="1">
    <source>
        <dbReference type="SAM" id="Phobius"/>
    </source>
</evidence>
<evidence type="ECO:0000256" key="2">
    <source>
        <dbReference type="SAM" id="SignalP"/>
    </source>
</evidence>
<feature type="signal peptide" evidence="2">
    <location>
        <begin position="1"/>
        <end position="19"/>
    </location>
</feature>
<keyword evidence="1" id="KW-1133">Transmembrane helix</keyword>
<dbReference type="Proteomes" id="UP000243507">
    <property type="component" value="Unassembled WGS sequence"/>
</dbReference>
<protein>
    <submittedName>
        <fullName evidence="3">Uncharacterized protein</fullName>
    </submittedName>
</protein>
<proteinExistence type="predicted"/>
<dbReference type="RefSeq" id="WP_096431712.1">
    <property type="nucleotide sequence ID" value="NZ_NTJD01000003.1"/>
</dbReference>
<evidence type="ECO:0000313" key="4">
    <source>
        <dbReference type="Proteomes" id="UP000243507"/>
    </source>
</evidence>
<keyword evidence="4" id="KW-1185">Reference proteome</keyword>
<dbReference type="EMBL" id="NTJD01000003">
    <property type="protein sequence ID" value="PCD77094.1"/>
    <property type="molecule type" value="Genomic_DNA"/>
</dbReference>
<gene>
    <name evidence="3" type="ORF">CLN94_04780</name>
</gene>
<reference evidence="3 4" key="1">
    <citation type="submission" date="2017-09" db="EMBL/GenBank/DDBJ databases">
        <title>A multilocus sequence analysis scheme for characterization of bacteria in the genus Thioclava.</title>
        <authorList>
            <person name="Liu Y."/>
            <person name="Shao Z."/>
        </authorList>
    </citation>
    <scope>NUCLEOTIDE SEQUENCE [LARGE SCALE GENOMIC DNA]</scope>
    <source>
        <strain evidence="3 4">CAU 1312</strain>
    </source>
</reference>